<sequence length="167" mass="20066">MTQRQMALEKITLQKCLLYFESLHGRPVREEKNLVKPLYDRYQMVKHLLCATPSITTIVSVIVYTVQIHCQFAMTWVCKCFLMINCRVRYSFTNCVLHLSNCRSELLECLRETRAEKKRRRKAIREFEEQFFRQMGRTAQKDDRIPMAEEYQEYKSLKAKLRLLETI</sequence>
<dbReference type="InterPro" id="IPR059029">
    <property type="entry name" value="FAM13A_dom"/>
</dbReference>
<evidence type="ECO:0000259" key="3">
    <source>
        <dbReference type="Pfam" id="PF26116"/>
    </source>
</evidence>
<feature type="coiled-coil region" evidence="2">
    <location>
        <begin position="110"/>
        <end position="167"/>
    </location>
</feature>
<dbReference type="Pfam" id="PF26116">
    <property type="entry name" value="FAM13A"/>
    <property type="match status" value="1"/>
</dbReference>
<dbReference type="InParanoid" id="A0A672K250"/>
<dbReference type="AlphaFoldDB" id="A0A672K250"/>
<dbReference type="PANTHER" id="PTHR15904:SF19">
    <property type="entry name" value="PROTEIN FAM13C"/>
    <property type="match status" value="1"/>
</dbReference>
<protein>
    <recommendedName>
        <fullName evidence="3">FAM13A-like domain-containing protein</fullName>
    </recommendedName>
</protein>
<dbReference type="Ensembl" id="ENSSGRT00000004653.1">
    <property type="protein sequence ID" value="ENSSGRP00000004287.1"/>
    <property type="gene ID" value="ENSSGRG00000002661.1"/>
</dbReference>
<comment type="similarity">
    <text evidence="1">Belongs to the FAM13 family.</text>
</comment>
<feature type="domain" description="FAM13A-like" evidence="3">
    <location>
        <begin position="104"/>
        <end position="166"/>
    </location>
</feature>
<evidence type="ECO:0000256" key="2">
    <source>
        <dbReference type="SAM" id="Coils"/>
    </source>
</evidence>
<dbReference type="InterPro" id="IPR039102">
    <property type="entry name" value="FAM13"/>
</dbReference>
<evidence type="ECO:0000313" key="4">
    <source>
        <dbReference type="Ensembl" id="ENSSGRP00000004287.1"/>
    </source>
</evidence>
<dbReference type="Proteomes" id="UP000472262">
    <property type="component" value="Unassembled WGS sequence"/>
</dbReference>
<dbReference type="PANTHER" id="PTHR15904">
    <property type="entry name" value="FAM13"/>
    <property type="match status" value="1"/>
</dbReference>
<organism evidence="4 5">
    <name type="scientific">Sinocyclocheilus grahami</name>
    <name type="common">Dianchi golden-line fish</name>
    <name type="synonym">Barbus grahami</name>
    <dbReference type="NCBI Taxonomy" id="75366"/>
    <lineage>
        <taxon>Eukaryota</taxon>
        <taxon>Metazoa</taxon>
        <taxon>Chordata</taxon>
        <taxon>Craniata</taxon>
        <taxon>Vertebrata</taxon>
        <taxon>Euteleostomi</taxon>
        <taxon>Actinopterygii</taxon>
        <taxon>Neopterygii</taxon>
        <taxon>Teleostei</taxon>
        <taxon>Ostariophysi</taxon>
        <taxon>Cypriniformes</taxon>
        <taxon>Cyprinidae</taxon>
        <taxon>Cyprininae</taxon>
        <taxon>Sinocyclocheilus</taxon>
    </lineage>
</organism>
<keyword evidence="5" id="KW-1185">Reference proteome</keyword>
<accession>A0A672K250</accession>
<dbReference type="OMA" id="PIMEHEP"/>
<proteinExistence type="inferred from homology"/>
<evidence type="ECO:0000256" key="1">
    <source>
        <dbReference type="ARBA" id="ARBA00007549"/>
    </source>
</evidence>
<evidence type="ECO:0000313" key="5">
    <source>
        <dbReference type="Proteomes" id="UP000472262"/>
    </source>
</evidence>
<keyword evidence="2" id="KW-0175">Coiled coil</keyword>
<reference evidence="4" key="2">
    <citation type="submission" date="2025-09" db="UniProtKB">
        <authorList>
            <consortium name="Ensembl"/>
        </authorList>
    </citation>
    <scope>IDENTIFICATION</scope>
</reference>
<name>A0A672K250_SINGR</name>
<reference evidence="4" key="1">
    <citation type="submission" date="2025-08" db="UniProtKB">
        <authorList>
            <consortium name="Ensembl"/>
        </authorList>
    </citation>
    <scope>IDENTIFICATION</scope>
</reference>